<proteinExistence type="predicted"/>
<gene>
    <name evidence="1" type="ORF">AVDCRST_MAG94-2314</name>
</gene>
<accession>A0A6J4LUD3</accession>
<name>A0A6J4LUD3_9CYAN</name>
<protein>
    <submittedName>
        <fullName evidence="1">Uncharacterized protein</fullName>
    </submittedName>
</protein>
<reference evidence="1" key="1">
    <citation type="submission" date="2020-02" db="EMBL/GenBank/DDBJ databases">
        <authorList>
            <person name="Meier V. D."/>
        </authorList>
    </citation>
    <scope>NUCLEOTIDE SEQUENCE</scope>
    <source>
        <strain evidence="1">AVDCRST_MAG94</strain>
    </source>
</reference>
<dbReference type="AlphaFoldDB" id="A0A6J4LUD3"/>
<sequence length="34" mass="3997">YGWLLYLEMAVSEYKGWGKPSTFILSPDSSFLFY</sequence>
<dbReference type="EMBL" id="CADCTY010000813">
    <property type="protein sequence ID" value="CAA9341128.1"/>
    <property type="molecule type" value="Genomic_DNA"/>
</dbReference>
<evidence type="ECO:0000313" key="1">
    <source>
        <dbReference type="EMBL" id="CAA9341128.1"/>
    </source>
</evidence>
<organism evidence="1">
    <name type="scientific">uncultured Leptolyngbya sp</name>
    <dbReference type="NCBI Taxonomy" id="332963"/>
    <lineage>
        <taxon>Bacteria</taxon>
        <taxon>Bacillati</taxon>
        <taxon>Cyanobacteriota</taxon>
        <taxon>Cyanophyceae</taxon>
        <taxon>Leptolyngbyales</taxon>
        <taxon>Leptolyngbyaceae</taxon>
        <taxon>Leptolyngbya group</taxon>
        <taxon>Leptolyngbya</taxon>
        <taxon>environmental samples</taxon>
    </lineage>
</organism>
<feature type="non-terminal residue" evidence="1">
    <location>
        <position position="1"/>
    </location>
</feature>